<comment type="subcellular location">
    <subcellularLocation>
        <location evidence="1">Cell membrane</location>
        <topology evidence="1">Multi-pass membrane protein</topology>
    </subcellularLocation>
</comment>
<dbReference type="Pfam" id="PF00005">
    <property type="entry name" value="ABC_tran"/>
    <property type="match status" value="1"/>
</dbReference>
<dbReference type="GO" id="GO:0140359">
    <property type="term" value="F:ABC-type transporter activity"/>
    <property type="evidence" value="ECO:0007669"/>
    <property type="project" value="InterPro"/>
</dbReference>
<dbReference type="InterPro" id="IPR039421">
    <property type="entry name" value="Type_1_exporter"/>
</dbReference>
<evidence type="ECO:0000256" key="9">
    <source>
        <dbReference type="SAM" id="Phobius"/>
    </source>
</evidence>
<dbReference type="InterPro" id="IPR011527">
    <property type="entry name" value="ABC1_TM_dom"/>
</dbReference>
<dbReference type="Gene3D" id="1.20.1560.10">
    <property type="entry name" value="ABC transporter type 1, transmembrane domain"/>
    <property type="match status" value="1"/>
</dbReference>
<dbReference type="InterPro" id="IPR027417">
    <property type="entry name" value="P-loop_NTPase"/>
</dbReference>
<feature type="transmembrane region" description="Helical" evidence="9">
    <location>
        <begin position="21"/>
        <end position="48"/>
    </location>
</feature>
<dbReference type="PANTHER" id="PTHR24221:SF654">
    <property type="entry name" value="ATP-BINDING CASSETTE SUB-FAMILY B MEMBER 6"/>
    <property type="match status" value="1"/>
</dbReference>
<organism evidence="12 13">
    <name type="scientific">Mongoliibacter ruber</name>
    <dbReference type="NCBI Taxonomy" id="1750599"/>
    <lineage>
        <taxon>Bacteria</taxon>
        <taxon>Pseudomonadati</taxon>
        <taxon>Bacteroidota</taxon>
        <taxon>Cytophagia</taxon>
        <taxon>Cytophagales</taxon>
        <taxon>Cyclobacteriaceae</taxon>
        <taxon>Mongoliibacter</taxon>
    </lineage>
</organism>
<name>A0A2T0WP05_9BACT</name>
<keyword evidence="3" id="KW-1003">Cell membrane</keyword>
<keyword evidence="8 9" id="KW-0472">Membrane</keyword>
<dbReference type="SUPFAM" id="SSF52540">
    <property type="entry name" value="P-loop containing nucleoside triphosphate hydrolases"/>
    <property type="match status" value="1"/>
</dbReference>
<dbReference type="GO" id="GO:0005886">
    <property type="term" value="C:plasma membrane"/>
    <property type="evidence" value="ECO:0007669"/>
    <property type="project" value="UniProtKB-SubCell"/>
</dbReference>
<feature type="domain" description="ABC transmembrane type-1" evidence="11">
    <location>
        <begin position="24"/>
        <end position="324"/>
    </location>
</feature>
<dbReference type="AlphaFoldDB" id="A0A2T0WP05"/>
<gene>
    <name evidence="12" type="ORF">CLW00_10477</name>
</gene>
<evidence type="ECO:0000256" key="3">
    <source>
        <dbReference type="ARBA" id="ARBA00022475"/>
    </source>
</evidence>
<evidence type="ECO:0000256" key="4">
    <source>
        <dbReference type="ARBA" id="ARBA00022692"/>
    </source>
</evidence>
<evidence type="ECO:0000256" key="8">
    <source>
        <dbReference type="ARBA" id="ARBA00023136"/>
    </source>
</evidence>
<dbReference type="PROSITE" id="PS00211">
    <property type="entry name" value="ABC_TRANSPORTER_1"/>
    <property type="match status" value="1"/>
</dbReference>
<dbReference type="GO" id="GO:0016887">
    <property type="term" value="F:ATP hydrolysis activity"/>
    <property type="evidence" value="ECO:0007669"/>
    <property type="project" value="InterPro"/>
</dbReference>
<keyword evidence="13" id="KW-1185">Reference proteome</keyword>
<keyword evidence="4 9" id="KW-0812">Transmembrane</keyword>
<evidence type="ECO:0000259" key="10">
    <source>
        <dbReference type="PROSITE" id="PS50893"/>
    </source>
</evidence>
<dbReference type="PANTHER" id="PTHR24221">
    <property type="entry name" value="ATP-BINDING CASSETTE SUB-FAMILY B"/>
    <property type="match status" value="1"/>
</dbReference>
<dbReference type="InterPro" id="IPR003439">
    <property type="entry name" value="ABC_transporter-like_ATP-bd"/>
</dbReference>
<dbReference type="GO" id="GO:0034040">
    <property type="term" value="F:ATPase-coupled lipid transmembrane transporter activity"/>
    <property type="evidence" value="ECO:0007669"/>
    <property type="project" value="TreeGrafter"/>
</dbReference>
<dbReference type="InterPro" id="IPR003593">
    <property type="entry name" value="AAA+_ATPase"/>
</dbReference>
<keyword evidence="7 9" id="KW-1133">Transmembrane helix</keyword>
<comment type="caution">
    <text evidence="12">The sequence shown here is derived from an EMBL/GenBank/DDBJ whole genome shotgun (WGS) entry which is preliminary data.</text>
</comment>
<evidence type="ECO:0000259" key="11">
    <source>
        <dbReference type="PROSITE" id="PS50929"/>
    </source>
</evidence>
<dbReference type="RefSeq" id="WP_106133160.1">
    <property type="nucleotide sequence ID" value="NZ_PVTR01000004.1"/>
</dbReference>
<dbReference type="SUPFAM" id="SSF90123">
    <property type="entry name" value="ABC transporter transmembrane region"/>
    <property type="match status" value="1"/>
</dbReference>
<dbReference type="Gene3D" id="3.40.50.300">
    <property type="entry name" value="P-loop containing nucleotide triphosphate hydrolases"/>
    <property type="match status" value="1"/>
</dbReference>
<evidence type="ECO:0000256" key="6">
    <source>
        <dbReference type="ARBA" id="ARBA00022840"/>
    </source>
</evidence>
<dbReference type="PROSITE" id="PS50893">
    <property type="entry name" value="ABC_TRANSPORTER_2"/>
    <property type="match status" value="1"/>
</dbReference>
<sequence>MKGSNSGSFRYFRYFYSKLRYKVFVALILSLAVGVLDGFGLAMFLPLLQMVGGEDATASGEGLGGMEFLVSGLDSIGVTLTLHSVLIMILIFFVFKGVMKFCQGYYNVLTQQYFIRKLRLQNAKMLGNFSYKSFVTLDSGMIQNTMGGEMGRVSTAFKNYFSAIQSGVLVAVYLGLAIITNFQFAILVAIGGGLSNLVYNRIYKKTKQTSKKITKGGHVYQGLLIQNVAFFKYLKATGLMDLFYAKMKSAIEYIESSNRKIGFYNSLVVAAREPLVITVVVLVILIQVNVFSQNIGAIVLSLLFFYRSLNSLVELQNHWNNFLNVTGSLDNVIAFGEQLKKAQDSNGIEPYTNLNRTIDLENVSYGYNGENVINNLNLVIDSKSTVAFVGESGSGKTTLVNLIVGLFYPDSGEVKIDGVNIKNLKKETYQSKIGYISQDPVIFNDSIFNNISGWAEKTPENINRFWNALEKAAIEDFVRTLPEQEKTLLGNNGIQVSGGQKQRLAIARELYKNIDILVMDEATSALDSETEKIIQENIDHLKGKLTILIIAHRLSTIKTSDKIILLKNGEIEDQGSYRELISGSKRFNKMVQMQEI</sequence>
<evidence type="ECO:0000256" key="1">
    <source>
        <dbReference type="ARBA" id="ARBA00004651"/>
    </source>
</evidence>
<dbReference type="FunFam" id="3.40.50.300:FF:000299">
    <property type="entry name" value="ABC transporter ATP-binding protein/permease"/>
    <property type="match status" value="1"/>
</dbReference>
<evidence type="ECO:0000256" key="5">
    <source>
        <dbReference type="ARBA" id="ARBA00022741"/>
    </source>
</evidence>
<keyword evidence="5" id="KW-0547">Nucleotide-binding</keyword>
<dbReference type="EMBL" id="PVTR01000004">
    <property type="protein sequence ID" value="PRY88426.1"/>
    <property type="molecule type" value="Genomic_DNA"/>
</dbReference>
<feature type="domain" description="ABC transporter" evidence="10">
    <location>
        <begin position="358"/>
        <end position="593"/>
    </location>
</feature>
<evidence type="ECO:0000313" key="12">
    <source>
        <dbReference type="EMBL" id="PRY88426.1"/>
    </source>
</evidence>
<proteinExistence type="predicted"/>
<evidence type="ECO:0000256" key="2">
    <source>
        <dbReference type="ARBA" id="ARBA00022448"/>
    </source>
</evidence>
<keyword evidence="6 12" id="KW-0067">ATP-binding</keyword>
<protein>
    <submittedName>
        <fullName evidence="12">ATP-binding cassette, subfamily B, MsbA</fullName>
    </submittedName>
</protein>
<dbReference type="PROSITE" id="PS50929">
    <property type="entry name" value="ABC_TM1F"/>
    <property type="match status" value="1"/>
</dbReference>
<keyword evidence="2" id="KW-0813">Transport</keyword>
<dbReference type="GO" id="GO:0005524">
    <property type="term" value="F:ATP binding"/>
    <property type="evidence" value="ECO:0007669"/>
    <property type="project" value="UniProtKB-KW"/>
</dbReference>
<dbReference type="InterPro" id="IPR017871">
    <property type="entry name" value="ABC_transporter-like_CS"/>
</dbReference>
<feature type="transmembrane region" description="Helical" evidence="9">
    <location>
        <begin position="68"/>
        <end position="95"/>
    </location>
</feature>
<accession>A0A2T0WP05</accession>
<feature type="transmembrane region" description="Helical" evidence="9">
    <location>
        <begin position="275"/>
        <end position="306"/>
    </location>
</feature>
<feature type="transmembrane region" description="Helical" evidence="9">
    <location>
        <begin position="184"/>
        <end position="202"/>
    </location>
</feature>
<feature type="transmembrane region" description="Helical" evidence="9">
    <location>
        <begin position="160"/>
        <end position="178"/>
    </location>
</feature>
<dbReference type="InterPro" id="IPR036640">
    <property type="entry name" value="ABC1_TM_sf"/>
</dbReference>
<evidence type="ECO:0000256" key="7">
    <source>
        <dbReference type="ARBA" id="ARBA00022989"/>
    </source>
</evidence>
<dbReference type="Proteomes" id="UP000238157">
    <property type="component" value="Unassembled WGS sequence"/>
</dbReference>
<reference evidence="12 13" key="1">
    <citation type="submission" date="2018-03" db="EMBL/GenBank/DDBJ databases">
        <title>Genomic Encyclopedia of Archaeal and Bacterial Type Strains, Phase II (KMG-II): from individual species to whole genera.</title>
        <authorList>
            <person name="Goeker M."/>
        </authorList>
    </citation>
    <scope>NUCLEOTIDE SEQUENCE [LARGE SCALE GENOMIC DNA]</scope>
    <source>
        <strain evidence="12 13">DSM 27929</strain>
    </source>
</reference>
<dbReference type="OrthoDB" id="1111069at2"/>
<evidence type="ECO:0000313" key="13">
    <source>
        <dbReference type="Proteomes" id="UP000238157"/>
    </source>
</evidence>
<dbReference type="SMART" id="SM00382">
    <property type="entry name" value="AAA"/>
    <property type="match status" value="1"/>
</dbReference>